<protein>
    <submittedName>
        <fullName evidence="3">Uncharacterized protein</fullName>
    </submittedName>
</protein>
<feature type="signal peptide" evidence="2">
    <location>
        <begin position="1"/>
        <end position="15"/>
    </location>
</feature>
<evidence type="ECO:0000313" key="4">
    <source>
        <dbReference type="Proteomes" id="UP000823941"/>
    </source>
</evidence>
<feature type="compositionally biased region" description="Basic and acidic residues" evidence="1">
    <location>
        <begin position="203"/>
        <end position="235"/>
    </location>
</feature>
<keyword evidence="4" id="KW-1185">Reference proteome</keyword>
<accession>A0ABQ7QR87</accession>
<comment type="caution">
    <text evidence="3">The sequence shown here is derived from an EMBL/GenBank/DDBJ whole genome shotgun (WGS) entry which is preliminary data.</text>
</comment>
<evidence type="ECO:0000313" key="3">
    <source>
        <dbReference type="EMBL" id="KAG7307532.1"/>
    </source>
</evidence>
<keyword evidence="2" id="KW-0732">Signal</keyword>
<evidence type="ECO:0000256" key="2">
    <source>
        <dbReference type="SAM" id="SignalP"/>
    </source>
</evidence>
<feature type="chain" id="PRO_5046969434" evidence="2">
    <location>
        <begin position="16"/>
        <end position="235"/>
    </location>
</feature>
<gene>
    <name evidence="3" type="ORF">JYU34_007737</name>
</gene>
<sequence>MKVVFLIAMAVQALAAPAPPAPSATPAASPQPVREKRSSYGGYGAAPVSYAQAPCGSAPIAVAAPSTYAINVPAHGSYGYQPHHAPAYGSYGAPAYSSHGYGQHYRDGSMEEEEMMSFPDMDHMSMARSYGYAAPQYGAGPGAVGLFPNANVGGCAVPLLLSCSPRVVQGRMVHHQQPHQPQYVATPAVATSYAPVVGAGYRAEGHPEAPHSGEHSETLHDASHEKHEAQHGVQS</sequence>
<dbReference type="Proteomes" id="UP000823941">
    <property type="component" value="Chromosome 10"/>
</dbReference>
<feature type="region of interest" description="Disordered" evidence="1">
    <location>
        <begin position="17"/>
        <end position="38"/>
    </location>
</feature>
<evidence type="ECO:0000256" key="1">
    <source>
        <dbReference type="SAM" id="MobiDB-lite"/>
    </source>
</evidence>
<reference evidence="3 4" key="1">
    <citation type="submission" date="2021-06" db="EMBL/GenBank/DDBJ databases">
        <title>A haploid diamondback moth (Plutella xylostella L.) genome assembly resolves 31 chromosomes and identifies a diamide resistance mutation.</title>
        <authorList>
            <person name="Ward C.M."/>
            <person name="Perry K.D."/>
            <person name="Baker G."/>
            <person name="Powis K."/>
            <person name="Heckel D.G."/>
            <person name="Baxter S.W."/>
        </authorList>
    </citation>
    <scope>NUCLEOTIDE SEQUENCE [LARGE SCALE GENOMIC DNA]</scope>
    <source>
        <strain evidence="3 4">LV</strain>
        <tissue evidence="3">Single pupa</tissue>
    </source>
</reference>
<feature type="region of interest" description="Disordered" evidence="1">
    <location>
        <begin position="201"/>
        <end position="235"/>
    </location>
</feature>
<proteinExistence type="predicted"/>
<organism evidence="3 4">
    <name type="scientific">Plutella xylostella</name>
    <name type="common">Diamondback moth</name>
    <name type="synonym">Plutella maculipennis</name>
    <dbReference type="NCBI Taxonomy" id="51655"/>
    <lineage>
        <taxon>Eukaryota</taxon>
        <taxon>Metazoa</taxon>
        <taxon>Ecdysozoa</taxon>
        <taxon>Arthropoda</taxon>
        <taxon>Hexapoda</taxon>
        <taxon>Insecta</taxon>
        <taxon>Pterygota</taxon>
        <taxon>Neoptera</taxon>
        <taxon>Endopterygota</taxon>
        <taxon>Lepidoptera</taxon>
        <taxon>Glossata</taxon>
        <taxon>Ditrysia</taxon>
        <taxon>Yponomeutoidea</taxon>
        <taxon>Plutellidae</taxon>
        <taxon>Plutella</taxon>
    </lineage>
</organism>
<name>A0ABQ7QR87_PLUXY</name>
<dbReference type="EMBL" id="JAHIBW010000010">
    <property type="protein sequence ID" value="KAG7307532.1"/>
    <property type="molecule type" value="Genomic_DNA"/>
</dbReference>